<keyword evidence="1" id="KW-0732">Signal</keyword>
<dbReference type="Pfam" id="PF06122">
    <property type="entry name" value="TraH"/>
    <property type="match status" value="1"/>
</dbReference>
<reference evidence="2 3" key="1">
    <citation type="submission" date="2018-06" db="EMBL/GenBank/DDBJ databases">
        <authorList>
            <consortium name="Pathogen Informatics"/>
            <person name="Doyle S."/>
        </authorList>
    </citation>
    <scope>NUCLEOTIDE SEQUENCE [LARGE SCALE GENOMIC DNA]</scope>
    <source>
        <strain evidence="2 3">NCTC12264</strain>
    </source>
</reference>
<feature type="signal peptide" evidence="1">
    <location>
        <begin position="1"/>
        <end position="19"/>
    </location>
</feature>
<dbReference type="InterPro" id="IPR010927">
    <property type="entry name" value="T4SS_TraH"/>
</dbReference>
<evidence type="ECO:0000256" key="1">
    <source>
        <dbReference type="SAM" id="SignalP"/>
    </source>
</evidence>
<gene>
    <name evidence="2" type="ORF">NCTC12264_01869</name>
</gene>
<evidence type="ECO:0000313" key="2">
    <source>
        <dbReference type="EMBL" id="SUX41051.1"/>
    </source>
</evidence>
<accession>A0A381F3C1</accession>
<feature type="chain" id="PRO_5016830619" evidence="1">
    <location>
        <begin position="20"/>
        <end position="468"/>
    </location>
</feature>
<proteinExistence type="predicted"/>
<organism evidence="2 3">
    <name type="scientific">Campylobacter upsaliensis</name>
    <dbReference type="NCBI Taxonomy" id="28080"/>
    <lineage>
        <taxon>Bacteria</taxon>
        <taxon>Pseudomonadati</taxon>
        <taxon>Campylobacterota</taxon>
        <taxon>Epsilonproteobacteria</taxon>
        <taxon>Campylobacterales</taxon>
        <taxon>Campylobacteraceae</taxon>
        <taxon>Campylobacter</taxon>
    </lineage>
</organism>
<protein>
    <submittedName>
        <fullName evidence="2">Putative TraG</fullName>
    </submittedName>
</protein>
<dbReference type="Proteomes" id="UP000254161">
    <property type="component" value="Unassembled WGS sequence"/>
</dbReference>
<dbReference type="RefSeq" id="WP_115631302.1">
    <property type="nucleotide sequence ID" value="NZ_JANKIR010000033.1"/>
</dbReference>
<sequence length="468" mass="51694">MVKKSVALSLILSLCLQGASLNDTLKNFDGSLTNENAGYYKTQARGLYSLGSARVRFGGGSTVVPFNVRAPSISAGCGGIDMVFGGFSYLNFEFIVEKLKKIASAAPAFAFNIALSTLCKDCQTIMSELEKIANAINSMNFDTCQISQSSVNWGARQLGIVKNSNLAQGVDDSWLKIGDKMPSQIVGDFTNSMNNLFNDGGETVKEYLMQGSLLKKTMEVYNPIISSGKEFEYLTRALIGDVVGETVEGSNPKTQEPFSLKVYVGKLDIRDFKEVLLNGGEVKGSKVEYTENGGTVKDVRFSDENIKFDKGLKYIIKDKITEIYNAMVANRSLSADQLKFINSVPIPLYRILNVAVLADTDGQSMDLEKISETIALQIINALISTLLTDMSNMIASYKEQKGSKVIQNDDQEAKIRILEENARKVKTLLTEEINKQNIEWSSVLKTNKMWNEIERELYGLSPSWVMSK</sequence>
<name>A0A381F3C1_CAMUP</name>
<dbReference type="AlphaFoldDB" id="A0A381F3C1"/>
<evidence type="ECO:0000313" key="3">
    <source>
        <dbReference type="Proteomes" id="UP000254161"/>
    </source>
</evidence>
<dbReference type="EMBL" id="UFUZ01000002">
    <property type="protein sequence ID" value="SUX41051.1"/>
    <property type="molecule type" value="Genomic_DNA"/>
</dbReference>